<dbReference type="AlphaFoldDB" id="A0A2A2LS38"/>
<keyword evidence="1" id="KW-0472">Membrane</keyword>
<evidence type="ECO:0000313" key="2">
    <source>
        <dbReference type="EMBL" id="PAV89031.1"/>
    </source>
</evidence>
<comment type="caution">
    <text evidence="2">The sequence shown here is derived from an EMBL/GenBank/DDBJ whole genome shotgun (WGS) entry which is preliminary data.</text>
</comment>
<keyword evidence="3" id="KW-1185">Reference proteome</keyword>
<keyword evidence="1" id="KW-0812">Transmembrane</keyword>
<gene>
    <name evidence="2" type="ORF">WR25_14968</name>
</gene>
<evidence type="ECO:0000313" key="3">
    <source>
        <dbReference type="Proteomes" id="UP000218231"/>
    </source>
</evidence>
<dbReference type="EMBL" id="LIAE01006480">
    <property type="protein sequence ID" value="PAV89031.1"/>
    <property type="molecule type" value="Genomic_DNA"/>
</dbReference>
<accession>A0A2A2LS38</accession>
<feature type="transmembrane region" description="Helical" evidence="1">
    <location>
        <begin position="35"/>
        <end position="53"/>
    </location>
</feature>
<keyword evidence="1" id="KW-1133">Transmembrane helix</keyword>
<sequence>MGWQILPNSLCISLCDRSASAIACSRSSINRSCSACSLAILSLNTPPFIYIFIKSKPSFPEEPHVLLELSFAFLICLSSLFSILLSNSGLFFEFFHFSPAIHLI</sequence>
<protein>
    <submittedName>
        <fullName evidence="2">Uncharacterized protein</fullName>
    </submittedName>
</protein>
<evidence type="ECO:0000256" key="1">
    <source>
        <dbReference type="SAM" id="Phobius"/>
    </source>
</evidence>
<organism evidence="2 3">
    <name type="scientific">Diploscapter pachys</name>
    <dbReference type="NCBI Taxonomy" id="2018661"/>
    <lineage>
        <taxon>Eukaryota</taxon>
        <taxon>Metazoa</taxon>
        <taxon>Ecdysozoa</taxon>
        <taxon>Nematoda</taxon>
        <taxon>Chromadorea</taxon>
        <taxon>Rhabditida</taxon>
        <taxon>Rhabditina</taxon>
        <taxon>Rhabditomorpha</taxon>
        <taxon>Rhabditoidea</taxon>
        <taxon>Rhabditidae</taxon>
        <taxon>Diploscapter</taxon>
    </lineage>
</organism>
<reference evidence="2 3" key="1">
    <citation type="journal article" date="2017" name="Curr. Biol.">
        <title>Genome architecture and evolution of a unichromosomal asexual nematode.</title>
        <authorList>
            <person name="Fradin H."/>
            <person name="Zegar C."/>
            <person name="Gutwein M."/>
            <person name="Lucas J."/>
            <person name="Kovtun M."/>
            <person name="Corcoran D."/>
            <person name="Baugh L.R."/>
            <person name="Kiontke K."/>
            <person name="Gunsalus K."/>
            <person name="Fitch D.H."/>
            <person name="Piano F."/>
        </authorList>
    </citation>
    <scope>NUCLEOTIDE SEQUENCE [LARGE SCALE GENOMIC DNA]</scope>
    <source>
        <strain evidence="2">PF1309</strain>
    </source>
</reference>
<feature type="transmembrane region" description="Helical" evidence="1">
    <location>
        <begin position="65"/>
        <end position="85"/>
    </location>
</feature>
<name>A0A2A2LS38_9BILA</name>
<dbReference type="Proteomes" id="UP000218231">
    <property type="component" value="Unassembled WGS sequence"/>
</dbReference>
<proteinExistence type="predicted"/>